<dbReference type="OrthoDB" id="5376804at2759"/>
<protein>
    <submittedName>
        <fullName evidence="1">Uncharacterized protein</fullName>
    </submittedName>
</protein>
<sequence>MADVSEKLHVSTLANPSDADWTIGGAQGVIPNSTTAYNASLPNGVELITPLAYALTARGADRSLAFIDDEANFAAVADYFVICSRAGNVSYPGYNRTDERQWPFGAFEVLLYLCVNEYAIKVDAGASSTKVVSSTISPVRGDNRSEKATGLPRLNCYYPSGKIERRLFCDDPEETIFATLAFEDPSTETAREKRDFSFSTVTALTMSYNLNLVMFSQFIWSGSPRDTAVTTADSAMWLRNAIWGTGSNITNVDEQFERVGRFYDGLATSLSNYIRSVQPAMVQGTAWREQTFVNASGPSSQKLAYGQSTRHER</sequence>
<dbReference type="AlphaFoldDB" id="A0A9P9E3F8"/>
<name>A0A9P9E3F8_9HYPO</name>
<dbReference type="Proteomes" id="UP000717696">
    <property type="component" value="Unassembled WGS sequence"/>
</dbReference>
<evidence type="ECO:0000313" key="2">
    <source>
        <dbReference type="Proteomes" id="UP000717696"/>
    </source>
</evidence>
<organism evidence="1 2">
    <name type="scientific">Dactylonectria estremocensis</name>
    <dbReference type="NCBI Taxonomy" id="1079267"/>
    <lineage>
        <taxon>Eukaryota</taxon>
        <taxon>Fungi</taxon>
        <taxon>Dikarya</taxon>
        <taxon>Ascomycota</taxon>
        <taxon>Pezizomycotina</taxon>
        <taxon>Sordariomycetes</taxon>
        <taxon>Hypocreomycetidae</taxon>
        <taxon>Hypocreales</taxon>
        <taxon>Nectriaceae</taxon>
        <taxon>Dactylonectria</taxon>
    </lineage>
</organism>
<keyword evidence="2" id="KW-1185">Reference proteome</keyword>
<proteinExistence type="predicted"/>
<reference evidence="1" key="1">
    <citation type="journal article" date="2021" name="Nat. Commun.">
        <title>Genetic determinants of endophytism in the Arabidopsis root mycobiome.</title>
        <authorList>
            <person name="Mesny F."/>
            <person name="Miyauchi S."/>
            <person name="Thiergart T."/>
            <person name="Pickel B."/>
            <person name="Atanasova L."/>
            <person name="Karlsson M."/>
            <person name="Huettel B."/>
            <person name="Barry K.W."/>
            <person name="Haridas S."/>
            <person name="Chen C."/>
            <person name="Bauer D."/>
            <person name="Andreopoulos W."/>
            <person name="Pangilinan J."/>
            <person name="LaButti K."/>
            <person name="Riley R."/>
            <person name="Lipzen A."/>
            <person name="Clum A."/>
            <person name="Drula E."/>
            <person name="Henrissat B."/>
            <person name="Kohler A."/>
            <person name="Grigoriev I.V."/>
            <person name="Martin F.M."/>
            <person name="Hacquard S."/>
        </authorList>
    </citation>
    <scope>NUCLEOTIDE SEQUENCE</scope>
    <source>
        <strain evidence="1">MPI-CAGE-AT-0021</strain>
    </source>
</reference>
<comment type="caution">
    <text evidence="1">The sequence shown here is derived from an EMBL/GenBank/DDBJ whole genome shotgun (WGS) entry which is preliminary data.</text>
</comment>
<evidence type="ECO:0000313" key="1">
    <source>
        <dbReference type="EMBL" id="KAH7131649.1"/>
    </source>
</evidence>
<gene>
    <name evidence="1" type="ORF">B0J13DRAFT_626711</name>
</gene>
<dbReference type="EMBL" id="JAGMUU010000019">
    <property type="protein sequence ID" value="KAH7131649.1"/>
    <property type="molecule type" value="Genomic_DNA"/>
</dbReference>
<accession>A0A9P9E3F8</accession>